<dbReference type="InParanoid" id="L5K1F4"/>
<feature type="region of interest" description="Disordered" evidence="1">
    <location>
        <begin position="81"/>
        <end position="106"/>
    </location>
</feature>
<reference evidence="3" key="1">
    <citation type="journal article" date="2013" name="Science">
        <title>Comparative analysis of bat genomes provides insight into the evolution of flight and immunity.</title>
        <authorList>
            <person name="Zhang G."/>
            <person name="Cowled C."/>
            <person name="Shi Z."/>
            <person name="Huang Z."/>
            <person name="Bishop-Lilly K.A."/>
            <person name="Fang X."/>
            <person name="Wynne J.W."/>
            <person name="Xiong Z."/>
            <person name="Baker M.L."/>
            <person name="Zhao W."/>
            <person name="Tachedjian M."/>
            <person name="Zhu Y."/>
            <person name="Zhou P."/>
            <person name="Jiang X."/>
            <person name="Ng J."/>
            <person name="Yang L."/>
            <person name="Wu L."/>
            <person name="Xiao J."/>
            <person name="Feng Y."/>
            <person name="Chen Y."/>
            <person name="Sun X."/>
            <person name="Zhang Y."/>
            <person name="Marsh G.A."/>
            <person name="Crameri G."/>
            <person name="Broder C.C."/>
            <person name="Frey K.G."/>
            <person name="Wang L.F."/>
            <person name="Wang J."/>
        </authorList>
    </citation>
    <scope>NUCLEOTIDE SEQUENCE [LARGE SCALE GENOMIC DNA]</scope>
</reference>
<evidence type="ECO:0000313" key="3">
    <source>
        <dbReference type="Proteomes" id="UP000010552"/>
    </source>
</evidence>
<dbReference type="EMBL" id="KB031072">
    <property type="protein sequence ID" value="ELK04333.1"/>
    <property type="molecule type" value="Genomic_DNA"/>
</dbReference>
<sequence length="202" mass="21496">MGFPGRCKCGNLRADSADVRLAARLQGRRQGNGSDNETHRAAVPSGHTLSLRLGHLGSEGPERTRPGDVLRLCPDARGDARTCQGFGSAPQTEQGRHPQVSPGTGGHAQHRLLVLSLSSQSPANTGSETRTRPRATFSLIPSPHVRPELLSQAAQPGMAGPGPGTTWRWTPPVPLAPLLREGTQGRAQPRKCRDEGRLSPKP</sequence>
<keyword evidence="3" id="KW-1185">Reference proteome</keyword>
<name>L5K1F4_PTEAL</name>
<feature type="compositionally biased region" description="Basic and acidic residues" evidence="1">
    <location>
        <begin position="191"/>
        <end position="202"/>
    </location>
</feature>
<feature type="region of interest" description="Disordered" evidence="1">
    <location>
        <begin position="154"/>
        <end position="202"/>
    </location>
</feature>
<protein>
    <submittedName>
        <fullName evidence="2">Uncharacterized protein</fullName>
    </submittedName>
</protein>
<organism evidence="2 3">
    <name type="scientific">Pteropus alecto</name>
    <name type="common">Black flying fox</name>
    <dbReference type="NCBI Taxonomy" id="9402"/>
    <lineage>
        <taxon>Eukaryota</taxon>
        <taxon>Metazoa</taxon>
        <taxon>Chordata</taxon>
        <taxon>Craniata</taxon>
        <taxon>Vertebrata</taxon>
        <taxon>Euteleostomi</taxon>
        <taxon>Mammalia</taxon>
        <taxon>Eutheria</taxon>
        <taxon>Laurasiatheria</taxon>
        <taxon>Chiroptera</taxon>
        <taxon>Yinpterochiroptera</taxon>
        <taxon>Pteropodoidea</taxon>
        <taxon>Pteropodidae</taxon>
        <taxon>Pteropodinae</taxon>
        <taxon>Pteropus</taxon>
    </lineage>
</organism>
<dbReference type="Proteomes" id="UP000010552">
    <property type="component" value="Unassembled WGS sequence"/>
</dbReference>
<dbReference type="AlphaFoldDB" id="L5K1F4"/>
<feature type="compositionally biased region" description="Low complexity" evidence="1">
    <location>
        <begin position="154"/>
        <end position="170"/>
    </location>
</feature>
<evidence type="ECO:0000256" key="1">
    <source>
        <dbReference type="SAM" id="MobiDB-lite"/>
    </source>
</evidence>
<gene>
    <name evidence="2" type="ORF">PAL_GLEAN10024560</name>
</gene>
<accession>L5K1F4</accession>
<proteinExistence type="predicted"/>
<feature type="region of interest" description="Disordered" evidence="1">
    <location>
        <begin position="27"/>
        <end position="48"/>
    </location>
</feature>
<evidence type="ECO:0000313" key="2">
    <source>
        <dbReference type="EMBL" id="ELK04333.1"/>
    </source>
</evidence>